<reference evidence="3 4" key="1">
    <citation type="journal article" date="2019" name="G3 (Bethesda)">
        <title>Sequencing of a Wild Apple (Malus baccata) Genome Unravels the Differences Between Cultivated and Wild Apple Species Regarding Disease Resistance and Cold Tolerance.</title>
        <authorList>
            <person name="Chen X."/>
        </authorList>
    </citation>
    <scope>NUCLEOTIDE SEQUENCE [LARGE SCALE GENOMIC DNA]</scope>
    <source>
        <strain evidence="4">cv. Shandingzi</strain>
        <tissue evidence="3">Leaves</tissue>
    </source>
</reference>
<dbReference type="EMBL" id="VIEB01000627">
    <property type="protein sequence ID" value="TQD84629.1"/>
    <property type="molecule type" value="Genomic_DNA"/>
</dbReference>
<sequence>MQWKSWKAMLDEVRTKVTVEEGCLKEFEDWEDNWVWLCSHLQELGYVKKAKANKSNWEKKTLLHHSGSRAFSYRMEVRRQSKSQVTALIAEVANLRTELASYKSQMSQIVQALSQSGIRFLDLHLPSTSEPFQPEHAHNSAPSTSKPVPNLETFQPPLNDDPVDYAALFS</sequence>
<evidence type="ECO:0000256" key="2">
    <source>
        <dbReference type="SAM" id="MobiDB-lite"/>
    </source>
</evidence>
<dbReference type="AlphaFoldDB" id="A0A540LE46"/>
<accession>A0A540LE46</accession>
<comment type="caution">
    <text evidence="3">The sequence shown here is derived from an EMBL/GenBank/DDBJ whole genome shotgun (WGS) entry which is preliminary data.</text>
</comment>
<evidence type="ECO:0000313" key="3">
    <source>
        <dbReference type="EMBL" id="TQD84629.1"/>
    </source>
</evidence>
<organism evidence="3 4">
    <name type="scientific">Malus baccata</name>
    <name type="common">Siberian crab apple</name>
    <name type="synonym">Pyrus baccata</name>
    <dbReference type="NCBI Taxonomy" id="106549"/>
    <lineage>
        <taxon>Eukaryota</taxon>
        <taxon>Viridiplantae</taxon>
        <taxon>Streptophyta</taxon>
        <taxon>Embryophyta</taxon>
        <taxon>Tracheophyta</taxon>
        <taxon>Spermatophyta</taxon>
        <taxon>Magnoliopsida</taxon>
        <taxon>eudicotyledons</taxon>
        <taxon>Gunneridae</taxon>
        <taxon>Pentapetalae</taxon>
        <taxon>rosids</taxon>
        <taxon>fabids</taxon>
        <taxon>Rosales</taxon>
        <taxon>Rosaceae</taxon>
        <taxon>Amygdaloideae</taxon>
        <taxon>Maleae</taxon>
        <taxon>Malus</taxon>
    </lineage>
</organism>
<feature type="coiled-coil region" evidence="1">
    <location>
        <begin position="78"/>
        <end position="112"/>
    </location>
</feature>
<gene>
    <name evidence="3" type="ORF">C1H46_029811</name>
</gene>
<keyword evidence="1" id="KW-0175">Coiled coil</keyword>
<evidence type="ECO:0000313" key="4">
    <source>
        <dbReference type="Proteomes" id="UP000315295"/>
    </source>
</evidence>
<proteinExistence type="predicted"/>
<name>A0A540LE46_MALBA</name>
<keyword evidence="4" id="KW-1185">Reference proteome</keyword>
<feature type="region of interest" description="Disordered" evidence="2">
    <location>
        <begin position="129"/>
        <end position="161"/>
    </location>
</feature>
<evidence type="ECO:0000256" key="1">
    <source>
        <dbReference type="SAM" id="Coils"/>
    </source>
</evidence>
<protein>
    <submittedName>
        <fullName evidence="3">Uncharacterized protein</fullName>
    </submittedName>
</protein>
<dbReference type="Proteomes" id="UP000315295">
    <property type="component" value="Unassembled WGS sequence"/>
</dbReference>